<dbReference type="STRING" id="1801997.A3J64_03050"/>
<protein>
    <recommendedName>
        <fullName evidence="3">DUF1566 domain-containing protein</fullName>
    </recommendedName>
</protein>
<dbReference type="EMBL" id="MHNB01000028">
    <property type="protein sequence ID" value="OGZ36300.1"/>
    <property type="molecule type" value="Genomic_DNA"/>
</dbReference>
<organism evidence="1 2">
    <name type="scientific">Candidatus Portnoybacteria bacterium RIFCSPHIGHO2_12_FULL_38_9</name>
    <dbReference type="NCBI Taxonomy" id="1801997"/>
    <lineage>
        <taxon>Bacteria</taxon>
        <taxon>Candidatus Portnoyibacteriota</taxon>
    </lineage>
</organism>
<accession>A0A1G2FF80</accession>
<gene>
    <name evidence="1" type="ORF">A3J64_03050</name>
</gene>
<dbReference type="AlphaFoldDB" id="A0A1G2FF80"/>
<proteinExistence type="predicted"/>
<comment type="caution">
    <text evidence="1">The sequence shown here is derived from an EMBL/GenBank/DDBJ whole genome shotgun (WGS) entry which is preliminary data.</text>
</comment>
<dbReference type="Proteomes" id="UP000177061">
    <property type="component" value="Unassembled WGS sequence"/>
</dbReference>
<reference evidence="1 2" key="1">
    <citation type="journal article" date="2016" name="Nat. Commun.">
        <title>Thousands of microbial genomes shed light on interconnected biogeochemical processes in an aquifer system.</title>
        <authorList>
            <person name="Anantharaman K."/>
            <person name="Brown C.T."/>
            <person name="Hug L.A."/>
            <person name="Sharon I."/>
            <person name="Castelle C.J."/>
            <person name="Probst A.J."/>
            <person name="Thomas B.C."/>
            <person name="Singh A."/>
            <person name="Wilkins M.J."/>
            <person name="Karaoz U."/>
            <person name="Brodie E.L."/>
            <person name="Williams K.H."/>
            <person name="Hubbard S.S."/>
            <person name="Banfield J.F."/>
        </authorList>
    </citation>
    <scope>NUCLEOTIDE SEQUENCE [LARGE SCALE GENOMIC DNA]</scope>
</reference>
<evidence type="ECO:0000313" key="2">
    <source>
        <dbReference type="Proteomes" id="UP000177061"/>
    </source>
</evidence>
<evidence type="ECO:0000313" key="1">
    <source>
        <dbReference type="EMBL" id="OGZ36300.1"/>
    </source>
</evidence>
<name>A0A1G2FF80_9BACT</name>
<evidence type="ECO:0008006" key="3">
    <source>
        <dbReference type="Google" id="ProtNLM"/>
    </source>
</evidence>
<sequence length="216" mass="23128">MKKFILQVVSIIVISIGLVLMVKAWTEPSQAPPGGNAPAPINVGGTSQIKTGELTFPRLVDYNDTSYYLDPNGSSRLKNLDMAGNRINSVADPSVSSDAATRGWVEAQIAAAGGGGEGISTQRTGNKGSGNFWTAGVTCRDASDNGKTDWRLPTVDEALSWASDSGLGSNWYWTTTPCEACTEDYPYLHLVRAGWPIGLGSKYDWQGGYNIFCVRP</sequence>